<feature type="region of interest" description="Disordered" evidence="3">
    <location>
        <begin position="521"/>
        <end position="553"/>
    </location>
</feature>
<dbReference type="SUPFAM" id="SSF53448">
    <property type="entry name" value="Nucleotide-diphospho-sugar transferases"/>
    <property type="match status" value="1"/>
</dbReference>
<dbReference type="EMBL" id="CP119951">
    <property type="protein sequence ID" value="WFC94587.1"/>
    <property type="molecule type" value="Genomic_DNA"/>
</dbReference>
<dbReference type="InterPro" id="IPR051706">
    <property type="entry name" value="Glycosyltransferase_domain"/>
</dbReference>
<dbReference type="FunFam" id="3.90.550.20:FF:000005">
    <property type="entry name" value="Unplaced genomic scaffold supercont1.17, whole genome shotgun sequence"/>
    <property type="match status" value="1"/>
</dbReference>
<protein>
    <recommendedName>
        <fullName evidence="6">Mannosyl phosphorylinositol ceramide synthase SUR1</fullName>
    </recommendedName>
</protein>
<dbReference type="InterPro" id="IPR007577">
    <property type="entry name" value="GlycoTrfase_DXD_sugar-bd_CS"/>
</dbReference>
<keyword evidence="5" id="KW-1185">Reference proteome</keyword>
<dbReference type="Gene3D" id="3.90.550.20">
    <property type="match status" value="1"/>
</dbReference>
<comment type="similarity">
    <text evidence="1">Belongs to the glycosyltransferase 32 family.</text>
</comment>
<accession>A0AAF0DSH5</accession>
<gene>
    <name evidence="4" type="ORF">MBRA1_001220</name>
</gene>
<dbReference type="Pfam" id="PF04488">
    <property type="entry name" value="Gly_transf_sug"/>
    <property type="match status" value="1"/>
</dbReference>
<feature type="region of interest" description="Disordered" evidence="3">
    <location>
        <begin position="591"/>
        <end position="641"/>
    </location>
</feature>
<evidence type="ECO:0000313" key="4">
    <source>
        <dbReference type="EMBL" id="WFC94587.1"/>
    </source>
</evidence>
<proteinExistence type="inferred from homology"/>
<sequence length="641" mass="71162">MVLVSRRTSSVLLGCLGLFLLGTVGVLSIVRAYFKVDDIAYIQHTELGTLAEISRGVRPAALSIAPDARLNATDVPIERIPRIIHQTWKTDTLPPQWAKTRAGCAAMMPDYDYMLWTDKSSRELIASDYPWFLPVFDAYPHNIQRADAIRYFVLHKYGGIYMDLDIGCKRRLDSLLRFEAILPKTIPVGVSNDLMFAAKGHPFVMQLTENLARFNHNFLTPYATVMFSTGPMFVSAVYRMFSDAHPAVTPSTPAQPTQGFHGVRVLPKSLYGKNAMPGEAPDSFFEHMYGSSWHEGDAGFLIFLRKYGRLLMLAGVGVIVLGLRRFYAAPVLALGQMLWNVLRPLLAMLPFLPPEWTSPRYSSGPEWVHLTDREDERLLNSGTPKPVPMFLADETLDARTHDVPTVVRTTGRPASRTGYNEQNPVALAEHTCRTAHEDTALGSYSKRQESWGAEPTRLPAYYVDGASEYAMADTSFGSNEDSEKKAAEPASRRSFQLTRFRPNWRSLSVAPLKALVRRPLRRNSAPQSEGGDLDNISVERGESLSRTTSSQSDEYHREFASLVQGSAGDAYLVASPPFEPVGSPPPTVLISQDQTSSHRHGAVVRRQPVNDLSRVMTPAVPPIPPSDYVPGQEHLRAPPAL</sequence>
<organism evidence="4 5">
    <name type="scientific">Malassezia brasiliensis</name>
    <dbReference type="NCBI Taxonomy" id="1821822"/>
    <lineage>
        <taxon>Eukaryota</taxon>
        <taxon>Fungi</taxon>
        <taxon>Dikarya</taxon>
        <taxon>Basidiomycota</taxon>
        <taxon>Ustilaginomycotina</taxon>
        <taxon>Malasseziomycetes</taxon>
        <taxon>Malasseziales</taxon>
        <taxon>Malasseziaceae</taxon>
        <taxon>Malassezia</taxon>
    </lineage>
</organism>
<dbReference type="GO" id="GO:0016020">
    <property type="term" value="C:membrane"/>
    <property type="evidence" value="ECO:0007669"/>
    <property type="project" value="GOC"/>
</dbReference>
<feature type="region of interest" description="Disordered" evidence="3">
    <location>
        <begin position="474"/>
        <end position="494"/>
    </location>
</feature>
<evidence type="ECO:0000256" key="3">
    <source>
        <dbReference type="SAM" id="MobiDB-lite"/>
    </source>
</evidence>
<dbReference type="GO" id="GO:0051999">
    <property type="term" value="P:mannosyl-inositol phosphorylceramide biosynthetic process"/>
    <property type="evidence" value="ECO:0007669"/>
    <property type="project" value="TreeGrafter"/>
</dbReference>
<dbReference type="PANTHER" id="PTHR32385">
    <property type="entry name" value="MANNOSYL PHOSPHORYLINOSITOL CERAMIDE SYNTHASE"/>
    <property type="match status" value="1"/>
</dbReference>
<reference evidence="4" key="1">
    <citation type="submission" date="2023-03" db="EMBL/GenBank/DDBJ databases">
        <title>Mating type loci evolution in Malassezia.</title>
        <authorList>
            <person name="Coelho M.A."/>
        </authorList>
    </citation>
    <scope>NUCLEOTIDE SEQUENCE</scope>
    <source>
        <strain evidence="4">CBS 14135</strain>
    </source>
</reference>
<keyword evidence="2" id="KW-0808">Transferase</keyword>
<dbReference type="Proteomes" id="UP001216638">
    <property type="component" value="Chromosome 1"/>
</dbReference>
<dbReference type="GO" id="GO:0000030">
    <property type="term" value="F:mannosyltransferase activity"/>
    <property type="evidence" value="ECO:0007669"/>
    <property type="project" value="TreeGrafter"/>
</dbReference>
<dbReference type="InterPro" id="IPR029044">
    <property type="entry name" value="Nucleotide-diphossugar_trans"/>
</dbReference>
<evidence type="ECO:0000313" key="5">
    <source>
        <dbReference type="Proteomes" id="UP001216638"/>
    </source>
</evidence>
<evidence type="ECO:0000256" key="2">
    <source>
        <dbReference type="ARBA" id="ARBA00022679"/>
    </source>
</evidence>
<dbReference type="PANTHER" id="PTHR32385:SF15">
    <property type="entry name" value="INOSITOL PHOSPHOCERAMIDE MANNOSYLTRANSFERASE 1"/>
    <property type="match status" value="1"/>
</dbReference>
<evidence type="ECO:0008006" key="6">
    <source>
        <dbReference type="Google" id="ProtNLM"/>
    </source>
</evidence>
<dbReference type="AlphaFoldDB" id="A0AAF0DSH5"/>
<name>A0AAF0DSH5_9BASI</name>
<feature type="compositionally biased region" description="Basic and acidic residues" evidence="3">
    <location>
        <begin position="481"/>
        <end position="491"/>
    </location>
</feature>
<evidence type="ECO:0000256" key="1">
    <source>
        <dbReference type="ARBA" id="ARBA00009003"/>
    </source>
</evidence>